<evidence type="ECO:0000313" key="1">
    <source>
        <dbReference type="EMBL" id="GAF77548.1"/>
    </source>
</evidence>
<protein>
    <recommendedName>
        <fullName evidence="2">Helix-turn-helix domain-containing protein</fullName>
    </recommendedName>
</protein>
<gene>
    <name evidence="1" type="ORF">S01H1_18089</name>
</gene>
<organism evidence="1">
    <name type="scientific">marine sediment metagenome</name>
    <dbReference type="NCBI Taxonomy" id="412755"/>
    <lineage>
        <taxon>unclassified sequences</taxon>
        <taxon>metagenomes</taxon>
        <taxon>ecological metagenomes</taxon>
    </lineage>
</organism>
<evidence type="ECO:0008006" key="2">
    <source>
        <dbReference type="Google" id="ProtNLM"/>
    </source>
</evidence>
<reference evidence="1" key="1">
    <citation type="journal article" date="2014" name="Front. Microbiol.">
        <title>High frequency of phylogenetically diverse reductive dehalogenase-homologous genes in deep subseafloor sedimentary metagenomes.</title>
        <authorList>
            <person name="Kawai M."/>
            <person name="Futagami T."/>
            <person name="Toyoda A."/>
            <person name="Takaki Y."/>
            <person name="Nishi S."/>
            <person name="Hori S."/>
            <person name="Arai W."/>
            <person name="Tsubouchi T."/>
            <person name="Morono Y."/>
            <person name="Uchiyama I."/>
            <person name="Ito T."/>
            <person name="Fujiyama A."/>
            <person name="Inagaki F."/>
            <person name="Takami H."/>
        </authorList>
    </citation>
    <scope>NUCLEOTIDE SEQUENCE</scope>
    <source>
        <strain evidence="1">Expedition CK06-06</strain>
    </source>
</reference>
<sequence length="79" mass="9251">MGEEREAFSLRSLARRYHVDRAIISELVRSGQLPAARIGKRRLLVLRRDWEALLRRKAIRPDSNTVRVVEERLKREAAS</sequence>
<dbReference type="EMBL" id="BARS01009643">
    <property type="protein sequence ID" value="GAF77548.1"/>
    <property type="molecule type" value="Genomic_DNA"/>
</dbReference>
<name>X0S944_9ZZZZ</name>
<proteinExistence type="predicted"/>
<dbReference type="AlphaFoldDB" id="X0S944"/>
<comment type="caution">
    <text evidence="1">The sequence shown here is derived from an EMBL/GenBank/DDBJ whole genome shotgun (WGS) entry which is preliminary data.</text>
</comment>
<accession>X0S944</accession>